<feature type="compositionally biased region" description="Basic and acidic residues" evidence="1">
    <location>
        <begin position="54"/>
        <end position="89"/>
    </location>
</feature>
<name>A0ABR1V3C2_9PEZI</name>
<feature type="compositionally biased region" description="Low complexity" evidence="1">
    <location>
        <begin position="40"/>
        <end position="52"/>
    </location>
</feature>
<gene>
    <name evidence="2" type="ORF">PG994_007459</name>
</gene>
<organism evidence="2 3">
    <name type="scientific">Apiospora phragmitis</name>
    <dbReference type="NCBI Taxonomy" id="2905665"/>
    <lineage>
        <taxon>Eukaryota</taxon>
        <taxon>Fungi</taxon>
        <taxon>Dikarya</taxon>
        <taxon>Ascomycota</taxon>
        <taxon>Pezizomycotina</taxon>
        <taxon>Sordariomycetes</taxon>
        <taxon>Xylariomycetidae</taxon>
        <taxon>Amphisphaeriales</taxon>
        <taxon>Apiosporaceae</taxon>
        <taxon>Apiospora</taxon>
    </lineage>
</organism>
<reference evidence="2 3" key="1">
    <citation type="submission" date="2023-01" db="EMBL/GenBank/DDBJ databases">
        <title>Analysis of 21 Apiospora genomes using comparative genomics revels a genus with tremendous synthesis potential of carbohydrate active enzymes and secondary metabolites.</title>
        <authorList>
            <person name="Sorensen T."/>
        </authorList>
    </citation>
    <scope>NUCLEOTIDE SEQUENCE [LARGE SCALE GENOMIC DNA]</scope>
    <source>
        <strain evidence="2 3">CBS 135458</strain>
    </source>
</reference>
<evidence type="ECO:0000256" key="1">
    <source>
        <dbReference type="SAM" id="MobiDB-lite"/>
    </source>
</evidence>
<keyword evidence="3" id="KW-1185">Reference proteome</keyword>
<dbReference type="Proteomes" id="UP001480595">
    <property type="component" value="Unassembled WGS sequence"/>
</dbReference>
<proteinExistence type="predicted"/>
<accession>A0ABR1V3C2</accession>
<evidence type="ECO:0000313" key="3">
    <source>
        <dbReference type="Proteomes" id="UP001480595"/>
    </source>
</evidence>
<dbReference type="EMBL" id="JAQQWL010000007">
    <property type="protein sequence ID" value="KAK8064821.1"/>
    <property type="molecule type" value="Genomic_DNA"/>
</dbReference>
<comment type="caution">
    <text evidence="2">The sequence shown here is derived from an EMBL/GenBank/DDBJ whole genome shotgun (WGS) entry which is preliminary data.</text>
</comment>
<feature type="region of interest" description="Disordered" evidence="1">
    <location>
        <begin position="1"/>
        <end position="107"/>
    </location>
</feature>
<evidence type="ECO:0000313" key="2">
    <source>
        <dbReference type="EMBL" id="KAK8064821.1"/>
    </source>
</evidence>
<dbReference type="RefSeq" id="XP_066715810.1">
    <property type="nucleotide sequence ID" value="XM_066858868.1"/>
</dbReference>
<protein>
    <submittedName>
        <fullName evidence="2">Uncharacterized protein</fullName>
    </submittedName>
</protein>
<dbReference type="GeneID" id="92091931"/>
<sequence>MVEFLASKDTPETSPRACADAVAMMGPGPGPRPGARGRGSRSPTPSTTSGPGSREGHPGLRKETQGWERLGRDPDEVRSEVEAVAREQYGRTSDTGLPCGHRRRTENRLDSLYIKNYGYV</sequence>